<reference evidence="2 3" key="1">
    <citation type="journal article" date="2018" name="ISME J.">
        <title>Involvement of Burkholderiaceae and sulfurous volatiles in disease-suppressive soils.</title>
        <authorList>
            <person name="Carrion V.J."/>
            <person name="Cordovez V."/>
            <person name="Tyc O."/>
            <person name="Etalo D.W."/>
            <person name="de Bruijn I."/>
            <person name="de Jager V.C."/>
            <person name="Medema M.H."/>
            <person name="Eberl L."/>
            <person name="Raaijmakers J.M."/>
        </authorList>
    </citation>
    <scope>NUCLEOTIDE SEQUENCE [LARGE SCALE GENOMIC DNA]</scope>
    <source>
        <strain evidence="3">mHSR5</strain>
    </source>
</reference>
<evidence type="ECO:0000313" key="3">
    <source>
        <dbReference type="Proteomes" id="UP000253104"/>
    </source>
</evidence>
<organism evidence="2 3">
    <name type="scientific">Burkholderia pyrrocinia</name>
    <name type="common">Pseudomonas pyrrocinia</name>
    <dbReference type="NCBI Taxonomy" id="60550"/>
    <lineage>
        <taxon>Bacteria</taxon>
        <taxon>Pseudomonadati</taxon>
        <taxon>Pseudomonadota</taxon>
        <taxon>Betaproteobacteria</taxon>
        <taxon>Burkholderiales</taxon>
        <taxon>Burkholderiaceae</taxon>
        <taxon>Burkholderia</taxon>
        <taxon>Burkholderia cepacia complex</taxon>
    </lineage>
</organism>
<dbReference type="EMBL" id="CP024903">
    <property type="protein sequence ID" value="AXF23823.1"/>
    <property type="molecule type" value="Genomic_DNA"/>
</dbReference>
<gene>
    <name evidence="2" type="ORF">CUJ89_25940</name>
</gene>
<dbReference type="Proteomes" id="UP000253104">
    <property type="component" value="Chromosome mHSR5_B"/>
</dbReference>
<protein>
    <submittedName>
        <fullName evidence="2">Uncharacterized protein</fullName>
    </submittedName>
</protein>
<sequence length="87" mass="9026">MGDDGTGHGDGSGRMSDGVRHDRQAGAVTRRASVGHYLIGVRPVLINVFADDLVEILVANRAGRAVGGPCGRAPRLENRCANSAAQC</sequence>
<proteinExistence type="predicted"/>
<name>A0A2Z5N2K0_BURPY</name>
<evidence type="ECO:0000256" key="1">
    <source>
        <dbReference type="SAM" id="MobiDB-lite"/>
    </source>
</evidence>
<evidence type="ECO:0000313" key="2">
    <source>
        <dbReference type="EMBL" id="AXF23823.1"/>
    </source>
</evidence>
<accession>A0A2Z5N2K0</accession>
<dbReference type="AlphaFoldDB" id="A0A2Z5N2K0"/>
<feature type="region of interest" description="Disordered" evidence="1">
    <location>
        <begin position="1"/>
        <end position="27"/>
    </location>
</feature>